<protein>
    <submittedName>
        <fullName evidence="2">Uncharacterized protein</fullName>
    </submittedName>
</protein>
<feature type="compositionally biased region" description="Polar residues" evidence="1">
    <location>
        <begin position="18"/>
        <end position="28"/>
    </location>
</feature>
<evidence type="ECO:0000313" key="2">
    <source>
        <dbReference type="EMBL" id="KAK6495659.1"/>
    </source>
</evidence>
<proteinExistence type="predicted"/>
<reference evidence="2 3" key="1">
    <citation type="submission" date="2023-08" db="EMBL/GenBank/DDBJ databases">
        <authorList>
            <person name="Palmer J.M."/>
        </authorList>
    </citation>
    <scope>NUCLEOTIDE SEQUENCE [LARGE SCALE GENOMIC DNA]</scope>
    <source>
        <strain evidence="2 3">TWF481</strain>
    </source>
</reference>
<evidence type="ECO:0000313" key="3">
    <source>
        <dbReference type="Proteomes" id="UP001370758"/>
    </source>
</evidence>
<accession>A0AAV9VT51</accession>
<dbReference type="Proteomes" id="UP001370758">
    <property type="component" value="Unassembled WGS sequence"/>
</dbReference>
<comment type="caution">
    <text evidence="2">The sequence shown here is derived from an EMBL/GenBank/DDBJ whole genome shotgun (WGS) entry which is preliminary data.</text>
</comment>
<gene>
    <name evidence="2" type="ORF">TWF481_002707</name>
</gene>
<keyword evidence="3" id="KW-1185">Reference proteome</keyword>
<dbReference type="AlphaFoldDB" id="A0AAV9VT51"/>
<name>A0AAV9VT51_9PEZI</name>
<dbReference type="EMBL" id="JAVHJL010000012">
    <property type="protein sequence ID" value="KAK6495659.1"/>
    <property type="molecule type" value="Genomic_DNA"/>
</dbReference>
<organism evidence="2 3">
    <name type="scientific">Arthrobotrys musiformis</name>
    <dbReference type="NCBI Taxonomy" id="47236"/>
    <lineage>
        <taxon>Eukaryota</taxon>
        <taxon>Fungi</taxon>
        <taxon>Dikarya</taxon>
        <taxon>Ascomycota</taxon>
        <taxon>Pezizomycotina</taxon>
        <taxon>Orbiliomycetes</taxon>
        <taxon>Orbiliales</taxon>
        <taxon>Orbiliaceae</taxon>
        <taxon>Arthrobotrys</taxon>
    </lineage>
</organism>
<evidence type="ECO:0000256" key="1">
    <source>
        <dbReference type="SAM" id="MobiDB-lite"/>
    </source>
</evidence>
<feature type="compositionally biased region" description="Acidic residues" evidence="1">
    <location>
        <begin position="43"/>
        <end position="55"/>
    </location>
</feature>
<feature type="region of interest" description="Disordered" evidence="1">
    <location>
        <begin position="1"/>
        <end position="55"/>
    </location>
</feature>
<sequence>MKKTLPPSRAPHSDLNHNPRSSAGQSQRLLADPVDTKPHETEAEGLETLESDTATEPEIVHESILQSFCEDLQQCIVSNQQCIESTLKESPCL</sequence>